<reference evidence="2 3" key="1">
    <citation type="submission" date="2019-03" db="EMBL/GenBank/DDBJ databases">
        <authorList>
            <person name="Kim M.K.M."/>
        </authorList>
    </citation>
    <scope>NUCLEOTIDE SEQUENCE [LARGE SCALE GENOMIC DNA]</scope>
    <source>
        <strain evidence="2 3">17J68-15</strain>
    </source>
</reference>
<protein>
    <submittedName>
        <fullName evidence="2">Zinc ribbon domain-containing protein</fullName>
    </submittedName>
</protein>
<gene>
    <name evidence="2" type="ORF">E0486_07305</name>
</gene>
<accession>A0A4R4E555</accession>
<organism evidence="2 3">
    <name type="scientific">Flaviaesturariibacter aridisoli</name>
    <dbReference type="NCBI Taxonomy" id="2545761"/>
    <lineage>
        <taxon>Bacteria</taxon>
        <taxon>Pseudomonadati</taxon>
        <taxon>Bacteroidota</taxon>
        <taxon>Chitinophagia</taxon>
        <taxon>Chitinophagales</taxon>
        <taxon>Chitinophagaceae</taxon>
        <taxon>Flaviaestuariibacter</taxon>
    </lineage>
</organism>
<dbReference type="RefSeq" id="WP_131851496.1">
    <property type="nucleotide sequence ID" value="NZ_SKFH01000008.1"/>
</dbReference>
<keyword evidence="1" id="KW-0812">Transmembrane</keyword>
<feature type="transmembrane region" description="Helical" evidence="1">
    <location>
        <begin position="85"/>
        <end position="101"/>
    </location>
</feature>
<evidence type="ECO:0000313" key="2">
    <source>
        <dbReference type="EMBL" id="TCZ73151.1"/>
    </source>
</evidence>
<proteinExistence type="predicted"/>
<keyword evidence="1" id="KW-1133">Transmembrane helix</keyword>
<comment type="caution">
    <text evidence="2">The sequence shown here is derived from an EMBL/GenBank/DDBJ whole genome shotgun (WGS) entry which is preliminary data.</text>
</comment>
<dbReference type="Proteomes" id="UP000295164">
    <property type="component" value="Unassembled WGS sequence"/>
</dbReference>
<feature type="transmembrane region" description="Helical" evidence="1">
    <location>
        <begin position="107"/>
        <end position="123"/>
    </location>
</feature>
<feature type="transmembrane region" description="Helical" evidence="1">
    <location>
        <begin position="46"/>
        <end position="64"/>
    </location>
</feature>
<name>A0A4R4E555_9BACT</name>
<keyword evidence="1" id="KW-0472">Membrane</keyword>
<dbReference type="OrthoDB" id="5476461at2"/>
<keyword evidence="3" id="KW-1185">Reference proteome</keyword>
<sequence length="129" mass="14478">MTCPSCTAFNDADARYCQHCSQPLHEEASLLAGDTVPARKRVSDTGYLLIALSALALNGLSWVYDKLQQGRPVAERIGTESPLRIASFVYPLLLFGILFLYSKRPLYRVLIALSALLIFYLSVRRILHY</sequence>
<evidence type="ECO:0000313" key="3">
    <source>
        <dbReference type="Proteomes" id="UP000295164"/>
    </source>
</evidence>
<dbReference type="AlphaFoldDB" id="A0A4R4E555"/>
<dbReference type="EMBL" id="SKFH01000008">
    <property type="protein sequence ID" value="TCZ73151.1"/>
    <property type="molecule type" value="Genomic_DNA"/>
</dbReference>
<evidence type="ECO:0000256" key="1">
    <source>
        <dbReference type="SAM" id="Phobius"/>
    </source>
</evidence>